<comment type="caution">
    <text evidence="3">The sequence shown here is derived from an EMBL/GenBank/DDBJ whole genome shotgun (WGS) entry which is preliminary data.</text>
</comment>
<proteinExistence type="predicted"/>
<name>A0A8J1UE15_OWEFU</name>
<evidence type="ECO:0000313" key="4">
    <source>
        <dbReference type="Proteomes" id="UP000749559"/>
    </source>
</evidence>
<evidence type="ECO:0000256" key="1">
    <source>
        <dbReference type="SAM" id="MobiDB-lite"/>
    </source>
</evidence>
<dbReference type="AlphaFoldDB" id="A0A8J1UE15"/>
<feature type="region of interest" description="Disordered" evidence="1">
    <location>
        <begin position="77"/>
        <end position="139"/>
    </location>
</feature>
<organism evidence="3 4">
    <name type="scientific">Owenia fusiformis</name>
    <name type="common">Polychaete worm</name>
    <dbReference type="NCBI Taxonomy" id="6347"/>
    <lineage>
        <taxon>Eukaryota</taxon>
        <taxon>Metazoa</taxon>
        <taxon>Spiralia</taxon>
        <taxon>Lophotrochozoa</taxon>
        <taxon>Annelida</taxon>
        <taxon>Polychaeta</taxon>
        <taxon>Sedentaria</taxon>
        <taxon>Canalipalpata</taxon>
        <taxon>Sabellida</taxon>
        <taxon>Oweniida</taxon>
        <taxon>Oweniidae</taxon>
        <taxon>Owenia</taxon>
    </lineage>
</organism>
<gene>
    <name evidence="3" type="ORF">OFUS_LOCUS609</name>
</gene>
<feature type="signal peptide" evidence="2">
    <location>
        <begin position="1"/>
        <end position="22"/>
    </location>
</feature>
<accession>A0A8J1UE15</accession>
<keyword evidence="4" id="KW-1185">Reference proteome</keyword>
<dbReference type="Proteomes" id="UP000749559">
    <property type="component" value="Unassembled WGS sequence"/>
</dbReference>
<keyword evidence="2" id="KW-0732">Signal</keyword>
<reference evidence="3" key="1">
    <citation type="submission" date="2022-03" db="EMBL/GenBank/DDBJ databases">
        <authorList>
            <person name="Martin C."/>
        </authorList>
    </citation>
    <scope>NUCLEOTIDE SEQUENCE</scope>
</reference>
<feature type="compositionally biased region" description="Acidic residues" evidence="1">
    <location>
        <begin position="118"/>
        <end position="139"/>
    </location>
</feature>
<dbReference type="EMBL" id="CAIIXF020000001">
    <property type="protein sequence ID" value="CAH1772939.1"/>
    <property type="molecule type" value="Genomic_DNA"/>
</dbReference>
<protein>
    <submittedName>
        <fullName evidence="3">Uncharacterized protein</fullName>
    </submittedName>
</protein>
<evidence type="ECO:0000256" key="2">
    <source>
        <dbReference type="SAM" id="SignalP"/>
    </source>
</evidence>
<evidence type="ECO:0000313" key="3">
    <source>
        <dbReference type="EMBL" id="CAH1772939.1"/>
    </source>
</evidence>
<sequence>MKTTNVLLVTCALCFMFTLTETRSLRKRKKNKGSSALSLALTFDALGNLVWKIAGDKKVTRYNAQKRKKIIQKNPFSFVDEDEEDKPNTPEIVIKTGEEETPEIIIVHPGSKEKPEEESSPAEEEENENEEEKEEEEEE</sequence>
<feature type="chain" id="PRO_5043322008" evidence="2">
    <location>
        <begin position="23"/>
        <end position="139"/>
    </location>
</feature>